<name>B9TMX8_RICCO</name>
<dbReference type="InterPro" id="IPR001802">
    <property type="entry name" value="MerP/CopZ"/>
</dbReference>
<reference evidence="4" key="1">
    <citation type="journal article" date="2010" name="Nat. Biotechnol.">
        <title>Draft genome sequence of the oilseed species Ricinus communis.</title>
        <authorList>
            <person name="Chan A.P."/>
            <person name="Crabtree J."/>
            <person name="Zhao Q."/>
            <person name="Lorenzi H."/>
            <person name="Orvis J."/>
            <person name="Puiu D."/>
            <person name="Melake-Berhan A."/>
            <person name="Jones K.M."/>
            <person name="Redman J."/>
            <person name="Chen G."/>
            <person name="Cahoon E.B."/>
            <person name="Gedil M."/>
            <person name="Stanke M."/>
            <person name="Haas B.J."/>
            <person name="Wortman J.R."/>
            <person name="Fraser-Liggett C.M."/>
            <person name="Ravel J."/>
            <person name="Rabinowicz P.D."/>
        </authorList>
    </citation>
    <scope>NUCLEOTIDE SEQUENCE [LARGE SCALE GENOMIC DNA]</scope>
    <source>
        <strain evidence="4">cv. Hale</strain>
    </source>
</reference>
<evidence type="ECO:0000256" key="1">
    <source>
        <dbReference type="ARBA" id="ARBA00022723"/>
    </source>
</evidence>
<dbReference type="CDD" id="cd00371">
    <property type="entry name" value="HMA"/>
    <property type="match status" value="1"/>
</dbReference>
<dbReference type="SUPFAM" id="SSF55008">
    <property type="entry name" value="HMA, heavy metal-associated domain"/>
    <property type="match status" value="1"/>
</dbReference>
<accession>B9TMX8</accession>
<dbReference type="FunFam" id="3.30.70.100:FF:000005">
    <property type="entry name" value="Copper-exporting P-type ATPase A"/>
    <property type="match status" value="1"/>
</dbReference>
<protein>
    <recommendedName>
        <fullName evidence="2">HMA domain-containing protein</fullName>
    </recommendedName>
</protein>
<proteinExistence type="predicted"/>
<dbReference type="AlphaFoldDB" id="B9TMX8"/>
<dbReference type="Proteomes" id="UP000008311">
    <property type="component" value="Unassembled WGS sequence"/>
</dbReference>
<dbReference type="GO" id="GO:0046872">
    <property type="term" value="F:metal ion binding"/>
    <property type="evidence" value="ECO:0007669"/>
    <property type="project" value="UniProtKB-KW"/>
</dbReference>
<dbReference type="PRINTS" id="PR00946">
    <property type="entry name" value="HGSCAVENGER"/>
</dbReference>
<dbReference type="PANTHER" id="PTHR46594:SF4">
    <property type="entry name" value="P-TYPE CATION-TRANSPORTING ATPASE"/>
    <property type="match status" value="1"/>
</dbReference>
<dbReference type="PANTHER" id="PTHR46594">
    <property type="entry name" value="P-TYPE CATION-TRANSPORTING ATPASE"/>
    <property type="match status" value="1"/>
</dbReference>
<dbReference type="Pfam" id="PF00403">
    <property type="entry name" value="HMA"/>
    <property type="match status" value="1"/>
</dbReference>
<keyword evidence="1" id="KW-0479">Metal-binding</keyword>
<feature type="domain" description="HMA" evidence="2">
    <location>
        <begin position="2"/>
        <end position="68"/>
    </location>
</feature>
<dbReference type="PROSITE" id="PS50846">
    <property type="entry name" value="HMA_2"/>
    <property type="match status" value="1"/>
</dbReference>
<dbReference type="InterPro" id="IPR006121">
    <property type="entry name" value="HMA_dom"/>
</dbReference>
<organism evidence="3 4">
    <name type="scientific">Ricinus communis</name>
    <name type="common">Castor bean</name>
    <dbReference type="NCBI Taxonomy" id="3988"/>
    <lineage>
        <taxon>Eukaryota</taxon>
        <taxon>Viridiplantae</taxon>
        <taxon>Streptophyta</taxon>
        <taxon>Embryophyta</taxon>
        <taxon>Tracheophyta</taxon>
        <taxon>Spermatophyta</taxon>
        <taxon>Magnoliopsida</taxon>
        <taxon>eudicotyledons</taxon>
        <taxon>Gunneridae</taxon>
        <taxon>Pentapetalae</taxon>
        <taxon>rosids</taxon>
        <taxon>fabids</taxon>
        <taxon>Malpighiales</taxon>
        <taxon>Euphorbiaceae</taxon>
        <taxon>Acalyphoideae</taxon>
        <taxon>Acalypheae</taxon>
        <taxon>Ricinus</taxon>
    </lineage>
</organism>
<sequence>MDKVTLHIDGMACGGCAATVQKVLSGIEGVADAQVSHQTASAEITYDASKVQPATLASAVTQAGYPAK</sequence>
<dbReference type="InParanoid" id="B9TMX8"/>
<gene>
    <name evidence="3" type="ORF">RCOM_1932890</name>
</gene>
<dbReference type="Gene3D" id="3.30.70.100">
    <property type="match status" value="1"/>
</dbReference>
<evidence type="ECO:0000313" key="3">
    <source>
        <dbReference type="EMBL" id="EEF22785.1"/>
    </source>
</evidence>
<dbReference type="EMBL" id="EQ990540">
    <property type="protein sequence ID" value="EEF22785.1"/>
    <property type="molecule type" value="Genomic_DNA"/>
</dbReference>
<evidence type="ECO:0000259" key="2">
    <source>
        <dbReference type="PROSITE" id="PS50846"/>
    </source>
</evidence>
<dbReference type="InterPro" id="IPR036163">
    <property type="entry name" value="HMA_dom_sf"/>
</dbReference>
<keyword evidence="4" id="KW-1185">Reference proteome</keyword>
<evidence type="ECO:0000313" key="4">
    <source>
        <dbReference type="Proteomes" id="UP000008311"/>
    </source>
</evidence>